<evidence type="ECO:0000256" key="2">
    <source>
        <dbReference type="ARBA" id="ARBA00004123"/>
    </source>
</evidence>
<dbReference type="GO" id="GO:0005524">
    <property type="term" value="F:ATP binding"/>
    <property type="evidence" value="ECO:0007669"/>
    <property type="project" value="UniProtKB-KW"/>
</dbReference>
<keyword evidence="9" id="KW-0227">DNA damage</keyword>
<evidence type="ECO:0000256" key="21">
    <source>
        <dbReference type="PROSITE-ProRule" id="PRU00471"/>
    </source>
</evidence>
<comment type="similarity">
    <text evidence="4">Belongs to the SMC family. RAD50 subfamily.</text>
</comment>
<keyword evidence="18" id="KW-0131">Cell cycle</keyword>
<feature type="binding site" evidence="21">
    <location>
        <position position="696"/>
    </location>
    <ligand>
        <name>Zn(2+)</name>
        <dbReference type="ChEBI" id="CHEBI:29105"/>
    </ligand>
</feature>
<keyword evidence="11 21" id="KW-0862">Zinc</keyword>
<dbReference type="SUPFAM" id="SSF52540">
    <property type="entry name" value="P-loop containing nucleoside triphosphate hydrolases"/>
    <property type="match status" value="2"/>
</dbReference>
<comment type="cofactor">
    <cofactor evidence="1">
        <name>Zn(2+)</name>
        <dbReference type="ChEBI" id="CHEBI:29105"/>
    </cofactor>
</comment>
<dbReference type="Pfam" id="PF13476">
    <property type="entry name" value="AAA_23"/>
    <property type="match status" value="1"/>
</dbReference>
<dbReference type="InterPro" id="IPR004584">
    <property type="entry name" value="Rad50_eukaryotes"/>
</dbReference>
<evidence type="ECO:0000256" key="19">
    <source>
        <dbReference type="ARBA" id="ARBA00049360"/>
    </source>
</evidence>
<evidence type="ECO:0000259" key="23">
    <source>
        <dbReference type="PROSITE" id="PS51131"/>
    </source>
</evidence>
<comment type="caution">
    <text evidence="24">The sequence shown here is derived from an EMBL/GenBank/DDBJ whole genome shotgun (WGS) entry which is preliminary data.</text>
</comment>
<evidence type="ECO:0000256" key="12">
    <source>
        <dbReference type="ARBA" id="ARBA00022840"/>
    </source>
</evidence>
<sequence>MCTVDKMLIKGIRSFSPDNQNVVEFYKPLTLIVGQNGAGKTTIIECLKMACAGNLPPNTRSGQSFVHDPKIAGETEVKAQIKLRFHTNTGQPVVIIRSFQLTQKKSSMQYKALDQVLQTFNKETGQKQALTYRCADIDRTVPSLMGVSKAVLDNVIFVHQEESNWPMDDTQTLKRKFDDLFAATKYTKALEALRKLRTEKVQEVKELKLKVEHLKTHKDTSKKLKAEIDDSKAKLGHLEADMKGIDEQIQALCKQIDAVDRKLAVIADLGDQVVRLRSGLSTMEKHNAEMLAKLKRGDLEEDTKQLQEWVHKFDDKIGQLRVEIGQLERDVNSSNLASEAIKEQYAKECKRQGRLAAEAEAHQNSLKDRDAFIRQTAVETGIMTLPDSGLEAFSQPVVESFLQAAEKKRMDVETTLEQHKAAARMKDNNMSQAIDTMNSQISGTIEKIRMRERVIKENETAVQKLQGQISECVVSKAMMEEVCEQQQQALARLEANKKEQENRNLGDALQKETSEIDDLQRQATALRQERDKLSAVSEMQTRRRVKKQELLVKEEQLNSMVSTHKRRLEQLVGNGLEVSTLRDASGEALRSCQAEFESKSVQLQKRQAKESQLQGMLSTDRQQLQLYETQLSDARRDLRAGMAVCLGQQCAEDQYQANLVEHEESSQKLMSRVSLKHASIKMLKTYVKMADRASLCPLCGRDFLGDEEKSKFLMEKTKELQSLPEETKEDESHLQELQNKMTTLKGLQPLWIRFSDLRDKSVPQQRAKVTTLEQELSTQQNEVEDLEALVALAKHEVGMAEDLIRAAVWPIDSLHKEVQNRRQELAQLESQAMAHSSSRTVGDVDTELDAVESQRAQHERAKDSIMRQHNRLRDEHMALSNQYRDAKEELAKCQNTERRRDDLKAQVCNLEGSISKAGVEIQAWKVEHEGLMQQRSGLVKEREAIRTKAAEHEIQFDSQVREARTICDRLLSKIKTVEDYNTSGKAAELMAANRNLEELKERMETTRAACSQRDEQRKAREQELVEADSLRREVQDCLDWRRSKEEEATIVDRIGSLEQQMAGSGNHTELIEELEGFQQQRRELQSKYDMMRGSAGQIEQSLERAKHDLAAPQFHEIDAKYRRHLIEVATMDMANSDLEKYHKALEKALLTFHTTKMSEINKIIKELWQKTYRGQDIDYIWIKADAEGPGHRSYNYRMVMYVNGAELEMKGRCSAGQKVLACLIVRLALAETFCLNCGILALDEPTTNLDAANSASLAEALRLIIEARRRQENFQLIVITHDEQFAQMIGTRAYAEKLWRVTKDQDQHSLLLQEDID</sequence>
<keyword evidence="7 21" id="KW-0479">Metal-binding</keyword>
<dbReference type="InterPro" id="IPR027417">
    <property type="entry name" value="P-loop_NTPase"/>
</dbReference>
<dbReference type="EMBL" id="CAJHUC010001763">
    <property type="protein sequence ID" value="CAD7702268.1"/>
    <property type="molecule type" value="Genomic_DNA"/>
</dbReference>
<keyword evidence="25" id="KW-1185">Reference proteome</keyword>
<evidence type="ECO:0000256" key="9">
    <source>
        <dbReference type="ARBA" id="ARBA00022763"/>
    </source>
</evidence>
<dbReference type="FunFam" id="3.40.50.300:FF:000593">
    <property type="entry name" value="DNA repair protein RAD50"/>
    <property type="match status" value="1"/>
</dbReference>
<evidence type="ECO:0000256" key="13">
    <source>
        <dbReference type="ARBA" id="ARBA00022842"/>
    </source>
</evidence>
<dbReference type="GO" id="GO:0051880">
    <property type="term" value="F:G-quadruplex DNA binding"/>
    <property type="evidence" value="ECO:0007669"/>
    <property type="project" value="TreeGrafter"/>
</dbReference>
<dbReference type="GO" id="GO:0016887">
    <property type="term" value="F:ATP hydrolysis activity"/>
    <property type="evidence" value="ECO:0007669"/>
    <property type="project" value="InterPro"/>
</dbReference>
<evidence type="ECO:0000256" key="7">
    <source>
        <dbReference type="ARBA" id="ARBA00022723"/>
    </source>
</evidence>
<evidence type="ECO:0000256" key="5">
    <source>
        <dbReference type="ARBA" id="ARBA00017893"/>
    </source>
</evidence>
<evidence type="ECO:0000256" key="4">
    <source>
        <dbReference type="ARBA" id="ARBA00009439"/>
    </source>
</evidence>
<dbReference type="OrthoDB" id="18797at2759"/>
<dbReference type="GO" id="GO:0000794">
    <property type="term" value="C:condensed nuclear chromosome"/>
    <property type="evidence" value="ECO:0007669"/>
    <property type="project" value="TreeGrafter"/>
</dbReference>
<evidence type="ECO:0000256" key="6">
    <source>
        <dbReference type="ARBA" id="ARBA00022454"/>
    </source>
</evidence>
<evidence type="ECO:0000256" key="1">
    <source>
        <dbReference type="ARBA" id="ARBA00001947"/>
    </source>
</evidence>
<feature type="binding site" evidence="21">
    <location>
        <position position="699"/>
    </location>
    <ligand>
        <name>Zn(2+)</name>
        <dbReference type="ChEBI" id="CHEBI:29105"/>
    </ligand>
</feature>
<feature type="coiled-coil region" evidence="22">
    <location>
        <begin position="762"/>
        <end position="906"/>
    </location>
</feature>
<feature type="coiled-coil region" evidence="22">
    <location>
        <begin position="476"/>
        <end position="536"/>
    </location>
</feature>
<dbReference type="GO" id="GO:0007004">
    <property type="term" value="P:telomere maintenance via telomerase"/>
    <property type="evidence" value="ECO:0007669"/>
    <property type="project" value="TreeGrafter"/>
</dbReference>
<gene>
    <name evidence="24" type="ORF">OSTQU699_LOCUS7625</name>
</gene>
<dbReference type="GO" id="GO:0000722">
    <property type="term" value="P:telomere maintenance via recombination"/>
    <property type="evidence" value="ECO:0007669"/>
    <property type="project" value="TreeGrafter"/>
</dbReference>
<evidence type="ECO:0000256" key="18">
    <source>
        <dbReference type="ARBA" id="ARBA00023306"/>
    </source>
</evidence>
<keyword evidence="13" id="KW-0460">Magnesium</keyword>
<evidence type="ECO:0000256" key="14">
    <source>
        <dbReference type="ARBA" id="ARBA00023054"/>
    </source>
</evidence>
<dbReference type="GO" id="GO:0003691">
    <property type="term" value="F:double-stranded telomeric DNA binding"/>
    <property type="evidence" value="ECO:0007669"/>
    <property type="project" value="TreeGrafter"/>
</dbReference>
<keyword evidence="6" id="KW-0158">Chromosome</keyword>
<dbReference type="Proteomes" id="UP000708148">
    <property type="component" value="Unassembled WGS sequence"/>
</dbReference>
<keyword evidence="15" id="KW-0234">DNA repair</keyword>
<keyword evidence="10" id="KW-0378">Hydrolase</keyword>
<feature type="coiled-coil region" evidence="22">
    <location>
        <begin position="190"/>
        <end position="241"/>
    </location>
</feature>
<evidence type="ECO:0000256" key="17">
    <source>
        <dbReference type="ARBA" id="ARBA00023254"/>
    </source>
</evidence>
<keyword evidence="17" id="KW-0469">Meiosis</keyword>
<dbReference type="Gene3D" id="3.40.50.300">
    <property type="entry name" value="P-loop containing nucleotide triphosphate hydrolases"/>
    <property type="match status" value="2"/>
</dbReference>
<feature type="coiled-coil region" evidence="22">
    <location>
        <begin position="982"/>
        <end position="1033"/>
    </location>
</feature>
<keyword evidence="12" id="KW-0067">ATP-binding</keyword>
<evidence type="ECO:0000256" key="22">
    <source>
        <dbReference type="SAM" id="Coils"/>
    </source>
</evidence>
<comment type="subcellular location">
    <subcellularLocation>
        <location evidence="3">Chromosome</location>
    </subcellularLocation>
    <subcellularLocation>
        <location evidence="2">Nucleus</location>
    </subcellularLocation>
</comment>
<dbReference type="PROSITE" id="PS51131">
    <property type="entry name" value="ZN_HOOK"/>
    <property type="match status" value="1"/>
</dbReference>
<feature type="domain" description="Zinc-hook" evidence="23">
    <location>
        <begin position="652"/>
        <end position="749"/>
    </location>
</feature>
<evidence type="ECO:0000256" key="16">
    <source>
        <dbReference type="ARBA" id="ARBA00023242"/>
    </source>
</evidence>
<protein>
    <recommendedName>
        <fullName evidence="5">DNA repair protein RAD50</fullName>
    </recommendedName>
</protein>
<dbReference type="InterPro" id="IPR013134">
    <property type="entry name" value="Zn_hook_RAD50"/>
</dbReference>
<dbReference type="FunFam" id="3.40.50.300:FF:001649">
    <property type="entry name" value="DNA repair protein RAD50"/>
    <property type="match status" value="1"/>
</dbReference>
<proteinExistence type="inferred from homology"/>
<dbReference type="InterPro" id="IPR038729">
    <property type="entry name" value="Rad50/SbcC_AAA"/>
</dbReference>
<dbReference type="PANTHER" id="PTHR18867:SF12">
    <property type="entry name" value="DNA REPAIR PROTEIN RAD50"/>
    <property type="match status" value="1"/>
</dbReference>
<dbReference type="GO" id="GO:0043047">
    <property type="term" value="F:single-stranded telomeric DNA binding"/>
    <property type="evidence" value="ECO:0007669"/>
    <property type="project" value="TreeGrafter"/>
</dbReference>
<evidence type="ECO:0000256" key="10">
    <source>
        <dbReference type="ARBA" id="ARBA00022801"/>
    </source>
</evidence>
<keyword evidence="8" id="KW-0547">Nucleotide-binding</keyword>
<evidence type="ECO:0000256" key="15">
    <source>
        <dbReference type="ARBA" id="ARBA00023204"/>
    </source>
</evidence>
<comment type="catalytic activity">
    <reaction evidence="19">
        <text>ATP + H2O = ADP + phosphate + H(+)</text>
        <dbReference type="Rhea" id="RHEA:13065"/>
        <dbReference type="ChEBI" id="CHEBI:15377"/>
        <dbReference type="ChEBI" id="CHEBI:15378"/>
        <dbReference type="ChEBI" id="CHEBI:30616"/>
        <dbReference type="ChEBI" id="CHEBI:43474"/>
        <dbReference type="ChEBI" id="CHEBI:456216"/>
    </reaction>
</comment>
<dbReference type="Gene3D" id="1.10.287.1490">
    <property type="match status" value="1"/>
</dbReference>
<evidence type="ECO:0000256" key="3">
    <source>
        <dbReference type="ARBA" id="ARBA00004286"/>
    </source>
</evidence>
<dbReference type="GO" id="GO:0070192">
    <property type="term" value="P:chromosome organization involved in meiotic cell cycle"/>
    <property type="evidence" value="ECO:0007669"/>
    <property type="project" value="TreeGrafter"/>
</dbReference>
<evidence type="ECO:0000256" key="11">
    <source>
        <dbReference type="ARBA" id="ARBA00022833"/>
    </source>
</evidence>
<dbReference type="NCBIfam" id="TIGR00606">
    <property type="entry name" value="rad50"/>
    <property type="match status" value="1"/>
</dbReference>
<evidence type="ECO:0000313" key="24">
    <source>
        <dbReference type="EMBL" id="CAD7702268.1"/>
    </source>
</evidence>
<accession>A0A8S1J3K6</accession>
<reference evidence="24" key="1">
    <citation type="submission" date="2020-12" db="EMBL/GenBank/DDBJ databases">
        <authorList>
            <person name="Iha C."/>
        </authorList>
    </citation>
    <scope>NUCLEOTIDE SEQUENCE</scope>
</reference>
<evidence type="ECO:0000313" key="25">
    <source>
        <dbReference type="Proteomes" id="UP000708148"/>
    </source>
</evidence>
<comment type="subunit">
    <text evidence="20">Component of the MRN complex composed of two heterodimers RAD50 and MRE11 associated with a single NBS1.</text>
</comment>
<organism evidence="24 25">
    <name type="scientific">Ostreobium quekettii</name>
    <dbReference type="NCBI Taxonomy" id="121088"/>
    <lineage>
        <taxon>Eukaryota</taxon>
        <taxon>Viridiplantae</taxon>
        <taxon>Chlorophyta</taxon>
        <taxon>core chlorophytes</taxon>
        <taxon>Ulvophyceae</taxon>
        <taxon>TCBD clade</taxon>
        <taxon>Bryopsidales</taxon>
        <taxon>Ostreobineae</taxon>
        <taxon>Ostreobiaceae</taxon>
        <taxon>Ostreobium</taxon>
    </lineage>
</organism>
<dbReference type="GO" id="GO:0030870">
    <property type="term" value="C:Mre11 complex"/>
    <property type="evidence" value="ECO:0007669"/>
    <property type="project" value="InterPro"/>
</dbReference>
<keyword evidence="16" id="KW-0539">Nucleus</keyword>
<dbReference type="GO" id="GO:0006302">
    <property type="term" value="P:double-strand break repair"/>
    <property type="evidence" value="ECO:0007669"/>
    <property type="project" value="InterPro"/>
</dbReference>
<evidence type="ECO:0000256" key="8">
    <source>
        <dbReference type="ARBA" id="ARBA00022741"/>
    </source>
</evidence>
<evidence type="ECO:0000256" key="20">
    <source>
        <dbReference type="ARBA" id="ARBA00064981"/>
    </source>
</evidence>
<name>A0A8S1J3K6_9CHLO</name>
<dbReference type="GO" id="GO:0046872">
    <property type="term" value="F:metal ion binding"/>
    <property type="evidence" value="ECO:0007669"/>
    <property type="project" value="UniProtKB-UniRule"/>
</dbReference>
<dbReference type="PANTHER" id="PTHR18867">
    <property type="entry name" value="RAD50"/>
    <property type="match status" value="1"/>
</dbReference>
<keyword evidence="14 22" id="KW-0175">Coiled coil</keyword>